<keyword evidence="1" id="KW-0812">Transmembrane</keyword>
<gene>
    <name evidence="2" type="ORF">J2S10_002361</name>
</gene>
<keyword evidence="1" id="KW-0472">Membrane</keyword>
<feature type="transmembrane region" description="Helical" evidence="1">
    <location>
        <begin position="6"/>
        <end position="29"/>
    </location>
</feature>
<evidence type="ECO:0000313" key="2">
    <source>
        <dbReference type="EMBL" id="MDQ0199203.1"/>
    </source>
</evidence>
<evidence type="ECO:0000313" key="3">
    <source>
        <dbReference type="Proteomes" id="UP001224122"/>
    </source>
</evidence>
<evidence type="ECO:0008006" key="4">
    <source>
        <dbReference type="Google" id="ProtNLM"/>
    </source>
</evidence>
<organism evidence="2 3">
    <name type="scientific">Neobacillus ginsengisoli</name>
    <dbReference type="NCBI Taxonomy" id="904295"/>
    <lineage>
        <taxon>Bacteria</taxon>
        <taxon>Bacillati</taxon>
        <taxon>Bacillota</taxon>
        <taxon>Bacilli</taxon>
        <taxon>Bacillales</taxon>
        <taxon>Bacillaceae</taxon>
        <taxon>Neobacillus</taxon>
    </lineage>
</organism>
<proteinExistence type="predicted"/>
<reference evidence="2 3" key="1">
    <citation type="submission" date="2023-07" db="EMBL/GenBank/DDBJ databases">
        <title>Genomic Encyclopedia of Type Strains, Phase IV (KMG-IV): sequencing the most valuable type-strain genomes for metagenomic binning, comparative biology and taxonomic classification.</title>
        <authorList>
            <person name="Goeker M."/>
        </authorList>
    </citation>
    <scope>NUCLEOTIDE SEQUENCE [LARGE SCALE GENOMIC DNA]</scope>
    <source>
        <strain evidence="2 3">DSM 27594</strain>
    </source>
</reference>
<keyword evidence="3" id="KW-1185">Reference proteome</keyword>
<protein>
    <recommendedName>
        <fullName evidence="4">NADH dehydrogenase subunit 6</fullName>
    </recommendedName>
</protein>
<accession>A0ABT9XUG1</accession>
<dbReference type="EMBL" id="JAUSTW010000003">
    <property type="protein sequence ID" value="MDQ0199203.1"/>
    <property type="molecule type" value="Genomic_DNA"/>
</dbReference>
<keyword evidence="1" id="KW-1133">Transmembrane helix</keyword>
<name>A0ABT9XUG1_9BACI</name>
<evidence type="ECO:0000256" key="1">
    <source>
        <dbReference type="SAM" id="Phobius"/>
    </source>
</evidence>
<comment type="caution">
    <text evidence="2">The sequence shown here is derived from an EMBL/GenBank/DDBJ whole genome shotgun (WGS) entry which is preliminary data.</text>
</comment>
<sequence>MRSDNYFAVFVFFSILGIAATTIFSSIMISQNNKLMYMQQNKK</sequence>
<dbReference type="Proteomes" id="UP001224122">
    <property type="component" value="Unassembled WGS sequence"/>
</dbReference>